<dbReference type="GO" id="GO:0006654">
    <property type="term" value="P:phosphatidic acid biosynthetic process"/>
    <property type="evidence" value="ECO:0007669"/>
    <property type="project" value="TreeGrafter"/>
</dbReference>
<dbReference type="PANTHER" id="PTHR10434">
    <property type="entry name" value="1-ACYL-SN-GLYCEROL-3-PHOSPHATE ACYLTRANSFERASE"/>
    <property type="match status" value="1"/>
</dbReference>
<dbReference type="Pfam" id="PF01553">
    <property type="entry name" value="Acyltransferase"/>
    <property type="match status" value="1"/>
</dbReference>
<dbReference type="RefSeq" id="WP_034650882.1">
    <property type="nucleotide sequence ID" value="NZ_BCVB01000006.1"/>
</dbReference>
<dbReference type="SMART" id="SM00563">
    <property type="entry name" value="PlsC"/>
    <property type="match status" value="1"/>
</dbReference>
<organism evidence="4 5">
    <name type="scientific">Priestia megaterium (strain ATCC 14581 / DSM 32 / CCUG 1817 / JCM 2506 / NBRC 15308 / NCIMB 9376 / NCTC 10342 / NRRL B-14308 / VKM B-512 / Ford 19)</name>
    <name type="common">Bacillus megaterium</name>
    <dbReference type="NCBI Taxonomy" id="1348623"/>
    <lineage>
        <taxon>Bacteria</taxon>
        <taxon>Bacillati</taxon>
        <taxon>Bacillota</taxon>
        <taxon>Bacilli</taxon>
        <taxon>Bacillales</taxon>
        <taxon>Bacillaceae</taxon>
        <taxon>Priestia</taxon>
    </lineage>
</organism>
<dbReference type="Proteomes" id="UP000031829">
    <property type="component" value="Chromosome"/>
</dbReference>
<evidence type="ECO:0000256" key="1">
    <source>
        <dbReference type="ARBA" id="ARBA00022679"/>
    </source>
</evidence>
<sequence>MIYPKKNSIFERFFQLFVTYQLKKQFYRIHLHIGGLPKDKKILLIANHSSWWDGLVTFYLNNAVLKTDLYAMMSEQGMKDFPFFQRIGAFSVNAASPKHTVESLRFASKLLEEKKAVLIFPQGKEEHLEKRPLTFSEGPAFLLKKHSDVEVIPITYYYTFRHDQRPELFIWIGQAVFYDSAKAREEITNMLGGAVTAQLDYQKQKIIQENDEEFTVLLKGKKTLSEWLTWWKAKVKE</sequence>
<dbReference type="KEGG" id="bmeg:BG04_5483"/>
<dbReference type="GO" id="GO:0003841">
    <property type="term" value="F:1-acylglycerol-3-phosphate O-acyltransferase activity"/>
    <property type="evidence" value="ECO:0007669"/>
    <property type="project" value="TreeGrafter"/>
</dbReference>
<dbReference type="AlphaFoldDB" id="A0A0B6ARM5"/>
<dbReference type="GeneID" id="93643428"/>
<keyword evidence="1 4" id="KW-0808">Transferase</keyword>
<gene>
    <name evidence="4" type="ORF">BG04_5483</name>
</gene>
<feature type="domain" description="Phospholipid/glycerol acyltransferase" evidence="3">
    <location>
        <begin position="42"/>
        <end position="159"/>
    </location>
</feature>
<accession>A0A0B6ARM5</accession>
<dbReference type="HOGENOM" id="CLU_097817_0_0_9"/>
<dbReference type="InterPro" id="IPR002123">
    <property type="entry name" value="Plipid/glycerol_acylTrfase"/>
</dbReference>
<dbReference type="PANTHER" id="PTHR10434:SF11">
    <property type="entry name" value="1-ACYL-SN-GLYCEROL-3-PHOSPHATE ACYLTRANSFERASE"/>
    <property type="match status" value="1"/>
</dbReference>
<evidence type="ECO:0000259" key="3">
    <source>
        <dbReference type="SMART" id="SM00563"/>
    </source>
</evidence>
<name>A0A0B6ARM5_PRIM2</name>
<reference evidence="4 5" key="1">
    <citation type="journal article" date="2015" name="Genome Announc.">
        <title>Complete genome sequences for 35 biothreat assay-relevant bacillus species.</title>
        <authorList>
            <person name="Johnson S.L."/>
            <person name="Daligault H.E."/>
            <person name="Davenport K.W."/>
            <person name="Jaissle J."/>
            <person name="Frey K.G."/>
            <person name="Ladner J.T."/>
            <person name="Broomall S.M."/>
            <person name="Bishop-Lilly K.A."/>
            <person name="Bruce D.C."/>
            <person name="Gibbons H.S."/>
            <person name="Coyne S.R."/>
            <person name="Lo C.C."/>
            <person name="Meincke L."/>
            <person name="Munk A.C."/>
            <person name="Koroleva G.I."/>
            <person name="Rosenzweig C.N."/>
            <person name="Palacios G.F."/>
            <person name="Redden C.L."/>
            <person name="Minogue T.D."/>
            <person name="Chain P.S."/>
        </authorList>
    </citation>
    <scope>NUCLEOTIDE SEQUENCE [LARGE SCALE GENOMIC DNA]</scope>
    <source>
        <strain evidence="5">ATCC 14581 / DSM 32 / JCM 2506 / NBRC 15308 / NCIMB 9376 / NCTC 10342 / NRRL B-14308 / VKM B-512</strain>
    </source>
</reference>
<dbReference type="SUPFAM" id="SSF69593">
    <property type="entry name" value="Glycerol-3-phosphate (1)-acyltransferase"/>
    <property type="match status" value="1"/>
</dbReference>
<proteinExistence type="predicted"/>
<evidence type="ECO:0000313" key="5">
    <source>
        <dbReference type="Proteomes" id="UP000031829"/>
    </source>
</evidence>
<evidence type="ECO:0000256" key="2">
    <source>
        <dbReference type="ARBA" id="ARBA00023315"/>
    </source>
</evidence>
<keyword evidence="2 4" id="KW-0012">Acyltransferase</keyword>
<dbReference type="GO" id="GO:0005886">
    <property type="term" value="C:plasma membrane"/>
    <property type="evidence" value="ECO:0007669"/>
    <property type="project" value="TreeGrafter"/>
</dbReference>
<protein>
    <submittedName>
        <fullName evidence="4">Acyltransferase family protein</fullName>
    </submittedName>
</protein>
<dbReference type="EMBL" id="CP009920">
    <property type="protein sequence ID" value="AJI22489.1"/>
    <property type="molecule type" value="Genomic_DNA"/>
</dbReference>
<dbReference type="CDD" id="cd06551">
    <property type="entry name" value="LPLAT"/>
    <property type="match status" value="1"/>
</dbReference>
<evidence type="ECO:0000313" key="4">
    <source>
        <dbReference type="EMBL" id="AJI22489.1"/>
    </source>
</evidence>